<organism evidence="1 2">
    <name type="scientific">Ascobolus immersus RN42</name>
    <dbReference type="NCBI Taxonomy" id="1160509"/>
    <lineage>
        <taxon>Eukaryota</taxon>
        <taxon>Fungi</taxon>
        <taxon>Dikarya</taxon>
        <taxon>Ascomycota</taxon>
        <taxon>Pezizomycotina</taxon>
        <taxon>Pezizomycetes</taxon>
        <taxon>Pezizales</taxon>
        <taxon>Ascobolaceae</taxon>
        <taxon>Ascobolus</taxon>
    </lineage>
</organism>
<evidence type="ECO:0000313" key="1">
    <source>
        <dbReference type="EMBL" id="RPA75039.1"/>
    </source>
</evidence>
<evidence type="ECO:0000313" key="2">
    <source>
        <dbReference type="Proteomes" id="UP000275078"/>
    </source>
</evidence>
<protein>
    <submittedName>
        <fullName evidence="1">Uncharacterized protein</fullName>
    </submittedName>
</protein>
<dbReference type="EMBL" id="ML119773">
    <property type="protein sequence ID" value="RPA75039.1"/>
    <property type="molecule type" value="Genomic_DNA"/>
</dbReference>
<dbReference type="AlphaFoldDB" id="A0A3N4HMR5"/>
<gene>
    <name evidence="1" type="ORF">BJ508DRAFT_380279</name>
</gene>
<reference evidence="1 2" key="1">
    <citation type="journal article" date="2018" name="Nat. Ecol. Evol.">
        <title>Pezizomycetes genomes reveal the molecular basis of ectomycorrhizal truffle lifestyle.</title>
        <authorList>
            <person name="Murat C."/>
            <person name="Payen T."/>
            <person name="Noel B."/>
            <person name="Kuo A."/>
            <person name="Morin E."/>
            <person name="Chen J."/>
            <person name="Kohler A."/>
            <person name="Krizsan K."/>
            <person name="Balestrini R."/>
            <person name="Da Silva C."/>
            <person name="Montanini B."/>
            <person name="Hainaut M."/>
            <person name="Levati E."/>
            <person name="Barry K.W."/>
            <person name="Belfiori B."/>
            <person name="Cichocki N."/>
            <person name="Clum A."/>
            <person name="Dockter R.B."/>
            <person name="Fauchery L."/>
            <person name="Guy J."/>
            <person name="Iotti M."/>
            <person name="Le Tacon F."/>
            <person name="Lindquist E.A."/>
            <person name="Lipzen A."/>
            <person name="Malagnac F."/>
            <person name="Mello A."/>
            <person name="Molinier V."/>
            <person name="Miyauchi S."/>
            <person name="Poulain J."/>
            <person name="Riccioni C."/>
            <person name="Rubini A."/>
            <person name="Sitrit Y."/>
            <person name="Splivallo R."/>
            <person name="Traeger S."/>
            <person name="Wang M."/>
            <person name="Zifcakova L."/>
            <person name="Wipf D."/>
            <person name="Zambonelli A."/>
            <person name="Paolocci F."/>
            <person name="Nowrousian M."/>
            <person name="Ottonello S."/>
            <person name="Baldrian P."/>
            <person name="Spatafora J.W."/>
            <person name="Henrissat B."/>
            <person name="Nagy L.G."/>
            <person name="Aury J.M."/>
            <person name="Wincker P."/>
            <person name="Grigoriev I.V."/>
            <person name="Bonfante P."/>
            <person name="Martin F.M."/>
        </authorList>
    </citation>
    <scope>NUCLEOTIDE SEQUENCE [LARGE SCALE GENOMIC DNA]</scope>
    <source>
        <strain evidence="1 2">RN42</strain>
    </source>
</reference>
<accession>A0A3N4HMR5</accession>
<dbReference type="Proteomes" id="UP000275078">
    <property type="component" value="Unassembled WGS sequence"/>
</dbReference>
<name>A0A3N4HMR5_ASCIM</name>
<sequence length="114" mass="12685">MGEGTRRNETSRLMQEFGKVEQQTTFQEAGAASAPAWVEMLAGKDLLAPKIRNNKNVLNGDEQLEREMSINQEGRTKEGNYCVYGRGRSGLCGMMPFGSECEVTPVLWDVARLL</sequence>
<proteinExistence type="predicted"/>
<keyword evidence="2" id="KW-1185">Reference proteome</keyword>